<keyword evidence="2" id="KW-1185">Reference proteome</keyword>
<organism evidence="1 2">
    <name type="scientific">Fructobacillus fructosus</name>
    <dbReference type="NCBI Taxonomy" id="1631"/>
    <lineage>
        <taxon>Bacteria</taxon>
        <taxon>Bacillati</taxon>
        <taxon>Bacillota</taxon>
        <taxon>Bacilli</taxon>
        <taxon>Lactobacillales</taxon>
        <taxon>Lactobacillaceae</taxon>
        <taxon>Fructobacillus</taxon>
    </lineage>
</organism>
<gene>
    <name evidence="1" type="ORF">R54839_PPFHFPJH_00127</name>
</gene>
<dbReference type="Proteomes" id="UP001314261">
    <property type="component" value="Unassembled WGS sequence"/>
</dbReference>
<dbReference type="RefSeq" id="WP_338342976.1">
    <property type="nucleotide sequence ID" value="NZ_CAUZLP010000002.1"/>
</dbReference>
<accession>A0ABN9YLS1</accession>
<dbReference type="EMBL" id="CAUZLR010000001">
    <property type="protein sequence ID" value="CAK1224498.1"/>
    <property type="molecule type" value="Genomic_DNA"/>
</dbReference>
<evidence type="ECO:0000313" key="1">
    <source>
        <dbReference type="EMBL" id="CAK1224498.1"/>
    </source>
</evidence>
<protein>
    <submittedName>
        <fullName evidence="1">Uncharacterized protein</fullName>
    </submittedName>
</protein>
<sequence>MDKKTFDERFYKTRDRVNDFYNDEKIQELREEFNSTYGEFGQLTEQDFYIWYTKRHDDEFLYNLFLEFFVD</sequence>
<name>A0ABN9YLS1_9LACO</name>
<evidence type="ECO:0000313" key="2">
    <source>
        <dbReference type="Proteomes" id="UP001314261"/>
    </source>
</evidence>
<reference evidence="1 2" key="1">
    <citation type="submission" date="2023-10" db="EMBL/GenBank/DDBJ databases">
        <authorList>
            <person name="Botero Cardona J."/>
        </authorList>
    </citation>
    <scope>NUCLEOTIDE SEQUENCE [LARGE SCALE GENOMIC DNA]</scope>
    <source>
        <strain evidence="1 2">R-54839</strain>
    </source>
</reference>
<comment type="caution">
    <text evidence="1">The sequence shown here is derived from an EMBL/GenBank/DDBJ whole genome shotgun (WGS) entry which is preliminary data.</text>
</comment>
<proteinExistence type="predicted"/>